<keyword evidence="6 17" id="KW-0547">Nucleotide-binding</keyword>
<evidence type="ECO:0000256" key="12">
    <source>
        <dbReference type="ARBA" id="ARBA00023239"/>
    </source>
</evidence>
<dbReference type="GO" id="GO:0052856">
    <property type="term" value="F:NAD(P)HX epimerase activity"/>
    <property type="evidence" value="ECO:0007669"/>
    <property type="project" value="UniProtKB-UniRule"/>
</dbReference>
<feature type="binding site" evidence="18">
    <location>
        <position position="216"/>
    </location>
    <ligand>
        <name>K(+)</name>
        <dbReference type="ChEBI" id="CHEBI:29103"/>
    </ligand>
</feature>
<feature type="binding site" evidence="17">
    <location>
        <position position="376"/>
    </location>
    <ligand>
        <name>(6S)-NADPHX</name>
        <dbReference type="ChEBI" id="CHEBI:64076"/>
    </ligand>
</feature>
<dbReference type="EC" id="5.1.99.6" evidence="19"/>
<dbReference type="GO" id="GO:0110051">
    <property type="term" value="P:metabolite repair"/>
    <property type="evidence" value="ECO:0007669"/>
    <property type="project" value="TreeGrafter"/>
</dbReference>
<comment type="function">
    <text evidence="14 19">Bifunctional enzyme that catalyzes the epimerization of the S- and R-forms of NAD(P)HX and the dehydration of the S-form of NAD(P)HX at the expense of ADP, which is converted to AMP. This allows the repair of both epimers of NAD(P)HX, a damaged form of NAD(P)H that is a result of enzymatic or heat-dependent hydration.</text>
</comment>
<dbReference type="PANTHER" id="PTHR12592">
    <property type="entry name" value="ATP-DEPENDENT (S)-NAD(P)H-HYDRATE DEHYDRATASE FAMILY MEMBER"/>
    <property type="match status" value="1"/>
</dbReference>
<dbReference type="PROSITE" id="PS51383">
    <property type="entry name" value="YJEF_C_3"/>
    <property type="match status" value="1"/>
</dbReference>
<evidence type="ECO:0000256" key="19">
    <source>
        <dbReference type="PIRNR" id="PIRNR017184"/>
    </source>
</evidence>
<dbReference type="EMBL" id="QAIC01000040">
    <property type="protein sequence ID" value="MDN4574355.1"/>
    <property type="molecule type" value="Genomic_DNA"/>
</dbReference>
<evidence type="ECO:0000256" key="5">
    <source>
        <dbReference type="ARBA" id="ARBA00022723"/>
    </source>
</evidence>
<feature type="binding site" evidence="17">
    <location>
        <position position="495"/>
    </location>
    <ligand>
        <name>AMP</name>
        <dbReference type="ChEBI" id="CHEBI:456215"/>
    </ligand>
</feature>
<comment type="function">
    <text evidence="18">Catalyzes the epimerization of the S- and R-forms of NAD(P)HX, a damaged form of NAD(P)H that is a result of enzymatic or heat-dependent hydration. This is a prerequisite for the S-specific NAD(P)H-hydrate dehydratase to allow the repair of both epimers of NAD(P)HX.</text>
</comment>
<keyword evidence="7 17" id="KW-0067">ATP-binding</keyword>
<feature type="domain" description="YjeF N-terminal" evidence="22">
    <location>
        <begin position="61"/>
        <end position="270"/>
    </location>
</feature>
<evidence type="ECO:0000256" key="18">
    <source>
        <dbReference type="HAMAP-Rule" id="MF_01966"/>
    </source>
</evidence>
<dbReference type="EC" id="4.2.1.136" evidence="19"/>
<keyword evidence="8 17" id="KW-0521">NADP</keyword>
<dbReference type="Proteomes" id="UP001172791">
    <property type="component" value="Unassembled WGS sequence"/>
</dbReference>
<feature type="binding site" evidence="17">
    <location>
        <position position="430"/>
    </location>
    <ligand>
        <name>(6S)-NADPHX</name>
        <dbReference type="ChEBI" id="CHEBI:64076"/>
    </ligand>
</feature>
<comment type="subunit">
    <text evidence="17">Homotetramer.</text>
</comment>
<sequence>MSDSLRADAPAAPAAAPPATTSATVGVDLLTRSIGSPHDYATSSTTACARDALDLWLPDTLREVERAAAAQLPAHTLMDRAGAAVAEWLIGRLPALASAGRQPVLLLAGPGNNGGDAYVAARELHRRGVLVDVWQLGAPSTDDARWAHAHALAAGVPVQPAPARWPQPDSGYAWIVDGLFGIGLTRPLDGPAAALVERIVEAHAQGTPVLAIDIPSGLAAATGVVDGPVIHADVTMAMLGASPGLLTGMGRDVAGDVLIATLGTDEVLAAVRSGRPDGQAIATTAPAAFGAHLPLRHHASHKGSYGSLAVLGGHEGMIGAPLLCARAGLMTGAGRVYVGFVAHDAPAWDPQHPELMLRHAENLDLATMQAVSVGPGLGTSAASAACLSRALALDNTPLVIDADALNLLAAEPALAERVRRRAGPTVLTPHPLEAARLAGGDVARVQSDRLACARALAQRFDATIVLKGSGSVIDDGTHAWINTTGNAGLATAGTGDVLTGAIGALLAQGMPAPQAALAAVWLHGRAAERCVAAGAGPAGLTASELLPAMRAELADLLNEAGCAKRSTQTRRTAPAGSP</sequence>
<dbReference type="InterPro" id="IPR017953">
    <property type="entry name" value="Carbohydrate_kinase_pred_CS"/>
</dbReference>
<keyword evidence="12 17" id="KW-0456">Lyase</keyword>
<evidence type="ECO:0000256" key="17">
    <source>
        <dbReference type="HAMAP-Rule" id="MF_01965"/>
    </source>
</evidence>
<comment type="catalytic activity">
    <reaction evidence="1 18 19">
        <text>(6R)-NADHX = (6S)-NADHX</text>
        <dbReference type="Rhea" id="RHEA:32215"/>
        <dbReference type="ChEBI" id="CHEBI:64074"/>
        <dbReference type="ChEBI" id="CHEBI:64075"/>
        <dbReference type="EC" id="5.1.99.6"/>
    </reaction>
</comment>
<evidence type="ECO:0000256" key="7">
    <source>
        <dbReference type="ARBA" id="ARBA00022840"/>
    </source>
</evidence>
<dbReference type="HAMAP" id="MF_01965">
    <property type="entry name" value="NADHX_dehydratase"/>
    <property type="match status" value="1"/>
</dbReference>
<evidence type="ECO:0000256" key="8">
    <source>
        <dbReference type="ARBA" id="ARBA00022857"/>
    </source>
</evidence>
<evidence type="ECO:0000256" key="10">
    <source>
        <dbReference type="ARBA" id="ARBA00023027"/>
    </source>
</evidence>
<evidence type="ECO:0000256" key="13">
    <source>
        <dbReference type="ARBA" id="ARBA00023268"/>
    </source>
</evidence>
<feature type="binding site" evidence="18">
    <location>
        <position position="213"/>
    </location>
    <ligand>
        <name>(6S)-NADPHX</name>
        <dbReference type="ChEBI" id="CHEBI:64076"/>
    </ligand>
</feature>
<keyword evidence="13" id="KW-0511">Multifunctional enzyme</keyword>
<feature type="binding site" evidence="18">
    <location>
        <position position="177"/>
    </location>
    <ligand>
        <name>K(+)</name>
        <dbReference type="ChEBI" id="CHEBI:29103"/>
    </ligand>
</feature>
<dbReference type="GO" id="GO:0046496">
    <property type="term" value="P:nicotinamide nucleotide metabolic process"/>
    <property type="evidence" value="ECO:0007669"/>
    <property type="project" value="UniProtKB-UniRule"/>
</dbReference>
<evidence type="ECO:0000256" key="11">
    <source>
        <dbReference type="ARBA" id="ARBA00023235"/>
    </source>
</evidence>
<dbReference type="Proteomes" id="UP001172788">
    <property type="component" value="Unassembled WGS sequence"/>
</dbReference>
<dbReference type="SUPFAM" id="SSF64153">
    <property type="entry name" value="YjeF N-terminal domain-like"/>
    <property type="match status" value="1"/>
</dbReference>
<dbReference type="InterPro" id="IPR036652">
    <property type="entry name" value="YjeF_N_dom_sf"/>
</dbReference>
<comment type="similarity">
    <text evidence="4 19">In the C-terminal section; belongs to the NnrD/CARKD family.</text>
</comment>
<keyword evidence="5 18" id="KW-0479">Metal-binding</keyword>
<feature type="binding site" evidence="17">
    <location>
        <begin position="467"/>
        <end position="471"/>
    </location>
    <ligand>
        <name>AMP</name>
        <dbReference type="ChEBI" id="CHEBI:456215"/>
    </ligand>
</feature>
<comment type="catalytic activity">
    <reaction evidence="16 17 19">
        <text>(6S)-NADPHX + ADP = AMP + phosphate + NADPH + H(+)</text>
        <dbReference type="Rhea" id="RHEA:32235"/>
        <dbReference type="ChEBI" id="CHEBI:15378"/>
        <dbReference type="ChEBI" id="CHEBI:43474"/>
        <dbReference type="ChEBI" id="CHEBI:57783"/>
        <dbReference type="ChEBI" id="CHEBI:64076"/>
        <dbReference type="ChEBI" id="CHEBI:456215"/>
        <dbReference type="ChEBI" id="CHEBI:456216"/>
        <dbReference type="EC" id="4.2.1.136"/>
    </reaction>
</comment>
<protein>
    <recommendedName>
        <fullName evidence="19">Bifunctional NAD(P)H-hydrate repair enzyme</fullName>
    </recommendedName>
    <alternativeName>
        <fullName evidence="19">Nicotinamide nucleotide repair protein</fullName>
    </alternativeName>
    <domain>
        <recommendedName>
            <fullName evidence="19">ADP-dependent (S)-NAD(P)H-hydrate dehydratase</fullName>
            <ecNumber evidence="19">4.2.1.136</ecNumber>
        </recommendedName>
        <alternativeName>
            <fullName evidence="19">ADP-dependent NAD(P)HX dehydratase</fullName>
        </alternativeName>
    </domain>
    <domain>
        <recommendedName>
            <fullName evidence="19">NAD(P)H-hydrate epimerase</fullName>
            <ecNumber evidence="19">5.1.99.6</ecNumber>
        </recommendedName>
    </domain>
</protein>
<name>A0AAW7MNX7_9BURK</name>
<feature type="binding site" evidence="17">
    <location>
        <position position="496"/>
    </location>
    <ligand>
        <name>(6S)-NADPHX</name>
        <dbReference type="ChEBI" id="CHEBI:64076"/>
    </ligand>
</feature>
<comment type="cofactor">
    <cofactor evidence="17">
        <name>Mg(2+)</name>
        <dbReference type="ChEBI" id="CHEBI:18420"/>
    </cofactor>
</comment>
<dbReference type="PROSITE" id="PS51385">
    <property type="entry name" value="YJEF_N"/>
    <property type="match status" value="1"/>
</dbReference>
<dbReference type="EMBL" id="QAID01000043">
    <property type="protein sequence ID" value="MDN4579858.1"/>
    <property type="molecule type" value="Genomic_DNA"/>
</dbReference>
<evidence type="ECO:0000313" key="23">
    <source>
        <dbReference type="EMBL" id="MDN4574355.1"/>
    </source>
</evidence>
<evidence type="ECO:0000256" key="6">
    <source>
        <dbReference type="ARBA" id="ARBA00022741"/>
    </source>
</evidence>
<comment type="catalytic activity">
    <reaction evidence="2 18 19">
        <text>(6R)-NADPHX = (6S)-NADPHX</text>
        <dbReference type="Rhea" id="RHEA:32227"/>
        <dbReference type="ChEBI" id="CHEBI:64076"/>
        <dbReference type="ChEBI" id="CHEBI:64077"/>
        <dbReference type="EC" id="5.1.99.6"/>
    </reaction>
</comment>
<dbReference type="RefSeq" id="WP_301235134.1">
    <property type="nucleotide sequence ID" value="NZ_QAIC01000040.1"/>
</dbReference>
<dbReference type="InterPro" id="IPR004443">
    <property type="entry name" value="YjeF_N_dom"/>
</dbReference>
<evidence type="ECO:0000256" key="14">
    <source>
        <dbReference type="ARBA" id="ARBA00025153"/>
    </source>
</evidence>
<feature type="region of interest" description="Disordered" evidence="20">
    <location>
        <begin position="1"/>
        <end position="20"/>
    </location>
</feature>
<dbReference type="PIRSF" id="PIRSF017184">
    <property type="entry name" value="Nnr"/>
    <property type="match status" value="1"/>
</dbReference>
<feature type="binding site" evidence="18">
    <location>
        <begin position="181"/>
        <end position="187"/>
    </location>
    <ligand>
        <name>(6S)-NADPHX</name>
        <dbReference type="ChEBI" id="CHEBI:64076"/>
    </ligand>
</feature>
<comment type="catalytic activity">
    <reaction evidence="15 17 19">
        <text>(6S)-NADHX + ADP = AMP + phosphate + NADH + H(+)</text>
        <dbReference type="Rhea" id="RHEA:32223"/>
        <dbReference type="ChEBI" id="CHEBI:15378"/>
        <dbReference type="ChEBI" id="CHEBI:43474"/>
        <dbReference type="ChEBI" id="CHEBI:57945"/>
        <dbReference type="ChEBI" id="CHEBI:64074"/>
        <dbReference type="ChEBI" id="CHEBI:456215"/>
        <dbReference type="ChEBI" id="CHEBI:456216"/>
        <dbReference type="EC" id="4.2.1.136"/>
    </reaction>
</comment>
<comment type="caution">
    <text evidence="23">The sequence shown here is derived from an EMBL/GenBank/DDBJ whole genome shotgun (WGS) entry which is preliminary data.</text>
</comment>
<feature type="binding site" evidence="17">
    <location>
        <position position="320"/>
    </location>
    <ligand>
        <name>(6S)-NADPHX</name>
        <dbReference type="ChEBI" id="CHEBI:64076"/>
    </ligand>
</feature>
<dbReference type="GO" id="GO:0052855">
    <property type="term" value="F:ADP-dependent NAD(P)H-hydrate dehydratase activity"/>
    <property type="evidence" value="ECO:0007669"/>
    <property type="project" value="UniProtKB-UniRule"/>
</dbReference>
<dbReference type="Gene3D" id="3.40.50.10260">
    <property type="entry name" value="YjeF N-terminal domain"/>
    <property type="match status" value="1"/>
</dbReference>
<reference evidence="23" key="1">
    <citation type="submission" date="2018-04" db="EMBL/GenBank/DDBJ databases">
        <authorList>
            <person name="Jy Z."/>
        </authorList>
    </citation>
    <scope>NUCLEOTIDE SEQUENCE</scope>
    <source>
        <strain evidence="24">AS13</strain>
        <strain evidence="23">LA18</strain>
    </source>
</reference>
<feature type="compositionally biased region" description="Low complexity" evidence="20">
    <location>
        <begin position="7"/>
        <end position="20"/>
    </location>
</feature>
<dbReference type="CDD" id="cd01171">
    <property type="entry name" value="YXKO-related"/>
    <property type="match status" value="1"/>
</dbReference>
<comment type="function">
    <text evidence="17">Catalyzes the dehydration of the S-form of NAD(P)HX at the expense of ADP, which is converted to AMP. Together with NAD(P)HX epimerase, which catalyzes the epimerization of the S- and R-forms, the enzyme allows the repair of both epimers of NAD(P)HX, a damaged form of NAD(P)H that is a result of enzymatic or heat-dependent hydration.</text>
</comment>
<evidence type="ECO:0000256" key="20">
    <source>
        <dbReference type="SAM" id="MobiDB-lite"/>
    </source>
</evidence>
<comment type="cofactor">
    <cofactor evidence="18 19">
        <name>K(+)</name>
        <dbReference type="ChEBI" id="CHEBI:29103"/>
    </cofactor>
    <text evidence="18 19">Binds 1 potassium ion per subunit.</text>
</comment>
<keyword evidence="9 18" id="KW-0630">Potassium</keyword>
<keyword evidence="10 17" id="KW-0520">NAD</keyword>
<comment type="similarity">
    <text evidence="3 19">In the N-terminal section; belongs to the NnrE/AIBP family.</text>
</comment>
<proteinExistence type="inferred from homology"/>
<accession>A0AAW7MNX7</accession>
<dbReference type="Pfam" id="PF03853">
    <property type="entry name" value="YjeF_N"/>
    <property type="match status" value="1"/>
</dbReference>
<evidence type="ECO:0000313" key="25">
    <source>
        <dbReference type="Proteomes" id="UP001172788"/>
    </source>
</evidence>
<organism evidence="23 26">
    <name type="scientific">Pandoraea cepalis</name>
    <dbReference type="NCBI Taxonomy" id="2508294"/>
    <lineage>
        <taxon>Bacteria</taxon>
        <taxon>Pseudomonadati</taxon>
        <taxon>Pseudomonadota</taxon>
        <taxon>Betaproteobacteria</taxon>
        <taxon>Burkholderiales</taxon>
        <taxon>Burkholderiaceae</taxon>
        <taxon>Pandoraea</taxon>
    </lineage>
</organism>
<keyword evidence="25" id="KW-1185">Reference proteome</keyword>
<evidence type="ECO:0000256" key="16">
    <source>
        <dbReference type="ARBA" id="ARBA00049209"/>
    </source>
</evidence>
<dbReference type="Pfam" id="PF01256">
    <property type="entry name" value="Carb_kinase"/>
    <property type="match status" value="1"/>
</dbReference>
<evidence type="ECO:0000256" key="4">
    <source>
        <dbReference type="ARBA" id="ARBA00009524"/>
    </source>
</evidence>
<dbReference type="InterPro" id="IPR030677">
    <property type="entry name" value="Nnr"/>
</dbReference>
<comment type="similarity">
    <text evidence="17">Belongs to the NnrD/CARKD family.</text>
</comment>
<dbReference type="Gene3D" id="3.40.1190.20">
    <property type="match status" value="1"/>
</dbReference>
<comment type="similarity">
    <text evidence="18">Belongs to the NnrE/AIBP family.</text>
</comment>
<evidence type="ECO:0000259" key="22">
    <source>
        <dbReference type="PROSITE" id="PS51385"/>
    </source>
</evidence>
<evidence type="ECO:0000313" key="24">
    <source>
        <dbReference type="EMBL" id="MDN4579858.1"/>
    </source>
</evidence>
<dbReference type="HAMAP" id="MF_01966">
    <property type="entry name" value="NADHX_epimerase"/>
    <property type="match status" value="1"/>
</dbReference>
<evidence type="ECO:0000313" key="26">
    <source>
        <dbReference type="Proteomes" id="UP001172791"/>
    </source>
</evidence>
<dbReference type="NCBIfam" id="TIGR00196">
    <property type="entry name" value="yjeF_cterm"/>
    <property type="match status" value="1"/>
</dbReference>
<feature type="binding site" evidence="18">
    <location>
        <begin position="112"/>
        <end position="116"/>
    </location>
    <ligand>
        <name>(6S)-NADPHX</name>
        <dbReference type="ChEBI" id="CHEBI:64076"/>
    </ligand>
</feature>
<dbReference type="AlphaFoldDB" id="A0AAW7MNX7"/>
<dbReference type="GO" id="GO:0046872">
    <property type="term" value="F:metal ion binding"/>
    <property type="evidence" value="ECO:0007669"/>
    <property type="project" value="UniProtKB-UniRule"/>
</dbReference>
<dbReference type="SUPFAM" id="SSF53613">
    <property type="entry name" value="Ribokinase-like"/>
    <property type="match status" value="1"/>
</dbReference>
<dbReference type="NCBIfam" id="TIGR00197">
    <property type="entry name" value="yjeF_nterm"/>
    <property type="match status" value="1"/>
</dbReference>
<dbReference type="GO" id="GO:0005524">
    <property type="term" value="F:ATP binding"/>
    <property type="evidence" value="ECO:0007669"/>
    <property type="project" value="UniProtKB-UniRule"/>
</dbReference>
<comment type="caution">
    <text evidence="18">Lacks conserved residue(s) required for the propagation of feature annotation.</text>
</comment>
<dbReference type="InterPro" id="IPR029056">
    <property type="entry name" value="Ribokinase-like"/>
</dbReference>
<dbReference type="InterPro" id="IPR000631">
    <property type="entry name" value="CARKD"/>
</dbReference>
<evidence type="ECO:0000259" key="21">
    <source>
        <dbReference type="PROSITE" id="PS51383"/>
    </source>
</evidence>
<feature type="binding site" evidence="18">
    <location>
        <position position="113"/>
    </location>
    <ligand>
        <name>K(+)</name>
        <dbReference type="ChEBI" id="CHEBI:29103"/>
    </ligand>
</feature>
<keyword evidence="11 18" id="KW-0413">Isomerase</keyword>
<evidence type="ECO:0000256" key="1">
    <source>
        <dbReference type="ARBA" id="ARBA00000013"/>
    </source>
</evidence>
<evidence type="ECO:0000256" key="9">
    <source>
        <dbReference type="ARBA" id="ARBA00022958"/>
    </source>
</evidence>
<evidence type="ECO:0000256" key="3">
    <source>
        <dbReference type="ARBA" id="ARBA00006001"/>
    </source>
</evidence>
<dbReference type="PROSITE" id="PS01050">
    <property type="entry name" value="YJEF_C_2"/>
    <property type="match status" value="1"/>
</dbReference>
<feature type="domain" description="YjeF C-terminal" evidence="21">
    <location>
        <begin position="285"/>
        <end position="556"/>
    </location>
</feature>
<gene>
    <name evidence="17" type="primary">nnrD</name>
    <name evidence="18" type="synonym">nnrE</name>
    <name evidence="23" type="ORF">DBA34_13920</name>
    <name evidence="24" type="ORF">DBB29_17225</name>
</gene>
<dbReference type="PANTHER" id="PTHR12592:SF0">
    <property type="entry name" value="ATP-DEPENDENT (S)-NAD(P)H-HYDRATE DEHYDRATASE"/>
    <property type="match status" value="1"/>
</dbReference>
<evidence type="ECO:0000256" key="15">
    <source>
        <dbReference type="ARBA" id="ARBA00048238"/>
    </source>
</evidence>
<evidence type="ECO:0000256" key="2">
    <source>
        <dbReference type="ARBA" id="ARBA00000909"/>
    </source>
</evidence>